<evidence type="ECO:0000313" key="2">
    <source>
        <dbReference type="EMBL" id="OOK73694.1"/>
    </source>
</evidence>
<proteinExistence type="predicted"/>
<organism evidence="2 4">
    <name type="scientific">Mycobacterium kansasii</name>
    <dbReference type="NCBI Taxonomy" id="1768"/>
    <lineage>
        <taxon>Bacteria</taxon>
        <taxon>Bacillati</taxon>
        <taxon>Actinomycetota</taxon>
        <taxon>Actinomycetes</taxon>
        <taxon>Mycobacteriales</taxon>
        <taxon>Mycobacteriaceae</taxon>
        <taxon>Mycobacterium</taxon>
    </lineage>
</organism>
<evidence type="ECO:0000256" key="1">
    <source>
        <dbReference type="SAM" id="MobiDB-lite"/>
    </source>
</evidence>
<name>A0A1V3X336_MYCKA</name>
<dbReference type="Proteomes" id="UP000189229">
    <property type="component" value="Unassembled WGS sequence"/>
</dbReference>
<dbReference type="EMBL" id="MVBM01000004">
    <property type="protein sequence ID" value="OOK73694.1"/>
    <property type="molecule type" value="Genomic_DNA"/>
</dbReference>
<comment type="caution">
    <text evidence="2">The sequence shown here is derived from an EMBL/GenBank/DDBJ whole genome shotgun (WGS) entry which is preliminary data.</text>
</comment>
<sequence>MAFGGGGALAASPLHGTAVAAGARPTALMSPNAAADATDTDTTR</sequence>
<dbReference type="EMBL" id="MVBN01000003">
    <property type="protein sequence ID" value="OOK77226.1"/>
    <property type="molecule type" value="Genomic_DNA"/>
</dbReference>
<feature type="region of interest" description="Disordered" evidence="1">
    <location>
        <begin position="24"/>
        <end position="44"/>
    </location>
</feature>
<dbReference type="Proteomes" id="UP000188532">
    <property type="component" value="Unassembled WGS sequence"/>
</dbReference>
<dbReference type="AlphaFoldDB" id="A0A1V3X336"/>
<gene>
    <name evidence="3" type="ORF">BZL29_3611</name>
    <name evidence="2" type="ORF">BZL30_5200</name>
</gene>
<protein>
    <submittedName>
        <fullName evidence="2">Uncharacterized protein</fullName>
    </submittedName>
</protein>
<evidence type="ECO:0000313" key="3">
    <source>
        <dbReference type="EMBL" id="OOK77226.1"/>
    </source>
</evidence>
<accession>A0A1V3X336</accession>
<evidence type="ECO:0000313" key="4">
    <source>
        <dbReference type="Proteomes" id="UP000189229"/>
    </source>
</evidence>
<reference evidence="2 4" key="1">
    <citation type="submission" date="2017-02" db="EMBL/GenBank/DDBJ databases">
        <title>Complete genome sequences of Mycobacterium kansasii strains isolated from rhesus macaques.</title>
        <authorList>
            <person name="Panda A."/>
            <person name="Nagaraj S."/>
            <person name="Zhao X."/>
            <person name="Tettelin H."/>
            <person name="Detolla L.J."/>
        </authorList>
    </citation>
    <scope>NUCLEOTIDE SEQUENCE [LARGE SCALE GENOMIC DNA]</scope>
    <source>
        <strain evidence="3">11-3469</strain>
        <strain evidence="2 4">11-3813</strain>
    </source>
</reference>